<organism evidence="5 6">
    <name type="scientific">Actinomyces viscosus</name>
    <dbReference type="NCBI Taxonomy" id="1656"/>
    <lineage>
        <taxon>Bacteria</taxon>
        <taxon>Bacillati</taxon>
        <taxon>Actinomycetota</taxon>
        <taxon>Actinomycetes</taxon>
        <taxon>Actinomycetales</taxon>
        <taxon>Actinomycetaceae</taxon>
        <taxon>Actinomyces</taxon>
    </lineage>
</organism>
<evidence type="ECO:0000259" key="4">
    <source>
        <dbReference type="SMART" id="SM00849"/>
    </source>
</evidence>
<dbReference type="EC" id="2.7.1.31" evidence="5"/>
<gene>
    <name evidence="5" type="primary">glxK_1</name>
    <name evidence="5" type="ORF">NCTC10951_00777</name>
</gene>
<evidence type="ECO:0000256" key="2">
    <source>
        <dbReference type="ARBA" id="ARBA00022679"/>
    </source>
</evidence>
<dbReference type="InterPro" id="IPR001279">
    <property type="entry name" value="Metallo-B-lactamas"/>
</dbReference>
<dbReference type="InterPro" id="IPR018197">
    <property type="entry name" value="Glycerate_kinase_RE-like"/>
</dbReference>
<accession>A0A448PIV7</accession>
<dbReference type="InterPro" id="IPR018193">
    <property type="entry name" value="Glyc_kinase_flavodox-like_fold"/>
</dbReference>
<dbReference type="SUPFAM" id="SSF110738">
    <property type="entry name" value="Glycerate kinase I"/>
    <property type="match status" value="1"/>
</dbReference>
<dbReference type="SMART" id="SM00849">
    <property type="entry name" value="Lactamase_B"/>
    <property type="match status" value="1"/>
</dbReference>
<dbReference type="NCBIfam" id="TIGR00045">
    <property type="entry name" value="glycerate kinase"/>
    <property type="match status" value="1"/>
</dbReference>
<keyword evidence="2 5" id="KW-0808">Transferase</keyword>
<dbReference type="SUPFAM" id="SSF56281">
    <property type="entry name" value="Metallo-hydrolase/oxidoreductase"/>
    <property type="match status" value="1"/>
</dbReference>
<dbReference type="Gene3D" id="3.90.1510.10">
    <property type="entry name" value="Glycerate kinase, domain 2"/>
    <property type="match status" value="1"/>
</dbReference>
<dbReference type="AlphaFoldDB" id="A0A448PIV7"/>
<evidence type="ECO:0000256" key="3">
    <source>
        <dbReference type="ARBA" id="ARBA00022777"/>
    </source>
</evidence>
<dbReference type="Pfam" id="PF00753">
    <property type="entry name" value="Lactamase_B"/>
    <property type="match status" value="1"/>
</dbReference>
<dbReference type="InterPro" id="IPR036866">
    <property type="entry name" value="RibonucZ/Hydroxyglut_hydro"/>
</dbReference>
<name>A0A448PIV7_ACTVI</name>
<dbReference type="EMBL" id="LR134477">
    <property type="protein sequence ID" value="VEI14901.1"/>
    <property type="molecule type" value="Genomic_DNA"/>
</dbReference>
<reference evidence="5 6" key="1">
    <citation type="submission" date="2018-12" db="EMBL/GenBank/DDBJ databases">
        <authorList>
            <consortium name="Pathogen Informatics"/>
        </authorList>
    </citation>
    <scope>NUCLEOTIDE SEQUENCE [LARGE SCALE GENOMIC DNA]</scope>
    <source>
        <strain evidence="5 6">NCTC10951</strain>
    </source>
</reference>
<sequence>MRIVVAPDSFKESMTAARAARAMAAGVRDALPSCAVDQVPVSDGGEGFAQAVTTAWGASWREVDTVDALGRPRTAGFGLDGDRAVVDLASSVGLEHIAPGERDVMRSSTIGLGRVMAAALDAGSRSLLIGLGGSASNDMGLGMLTALGARCLDAEGDEVEPVPAAFTRIVSIEAEPARRRLEDVSITVAGDVTNPLTGPHGAAAVFGPQKGLTEPAIAWVDGEMARLAGILGLSRWVSRPGTGAAGGTAFALGAVLGARLATGIDHLTRVVGLRERLEGADLLLTGEGALDGQSVNGKAVSGVLRLAHECRVPSMVFAGRVSLDARARRRLADLGARDIIQVSDPSVPVETSLRRGPDLLRRGVAHALRQRVQPCGPTRGVYPGRMKLEILHTGTVVIDETLPYHRPTDRPLSWTHLGRGRRHLIEAPVSCYLVEAPSGLVLIDTGWHTSNRTRLGQLGNLRHQYAVNKARLPQGQAIHEQLEARGIRPRDLDLVLLSHLHCDHADGLRLVRQAPRIMVSATELRAAEKDRARYLPHEWNGVDLQTFSWDTRFGPVQRAWDVFGDGSILMVSAPGHAWGLCATILRGGTSGEAAAEPSSRETNLLGDDPRDVVILSSDVGYGRPSFEQGLRPSVVVDAPLAQRSLSWVRAAAKDPRVKHLIANHDPEQQPRTIVF</sequence>
<dbReference type="Gene3D" id="3.60.15.10">
    <property type="entry name" value="Ribonuclease Z/Hydroxyacylglutathione hydrolase-like"/>
    <property type="match status" value="1"/>
</dbReference>
<evidence type="ECO:0000313" key="6">
    <source>
        <dbReference type="Proteomes" id="UP000268658"/>
    </source>
</evidence>
<feature type="domain" description="Metallo-beta-lactamase" evidence="4">
    <location>
        <begin position="428"/>
        <end position="643"/>
    </location>
</feature>
<dbReference type="InterPro" id="IPR036129">
    <property type="entry name" value="Glycerate_kinase_sf"/>
</dbReference>
<dbReference type="GO" id="GO:0008887">
    <property type="term" value="F:glycerate kinase activity"/>
    <property type="evidence" value="ECO:0007669"/>
    <property type="project" value="UniProtKB-EC"/>
</dbReference>
<evidence type="ECO:0000256" key="1">
    <source>
        <dbReference type="ARBA" id="ARBA00006284"/>
    </source>
</evidence>
<dbReference type="CDD" id="cd07729">
    <property type="entry name" value="AHL_lactonase_MBL-fold"/>
    <property type="match status" value="1"/>
</dbReference>
<dbReference type="PANTHER" id="PTHR21599:SF0">
    <property type="entry name" value="GLYCERATE KINASE"/>
    <property type="match status" value="1"/>
</dbReference>
<dbReference type="KEGG" id="avc:NCTC10951_00777"/>
<proteinExistence type="inferred from homology"/>
<dbReference type="Proteomes" id="UP000268658">
    <property type="component" value="Chromosome"/>
</dbReference>
<dbReference type="PANTHER" id="PTHR21599">
    <property type="entry name" value="GLYCERATE KINASE"/>
    <property type="match status" value="1"/>
</dbReference>
<dbReference type="Gene3D" id="3.40.50.10350">
    <property type="entry name" value="Glycerate kinase, domain 1"/>
    <property type="match status" value="1"/>
</dbReference>
<dbReference type="InterPro" id="IPR004381">
    <property type="entry name" value="Glycerate_kinase"/>
</dbReference>
<dbReference type="GO" id="GO:0031388">
    <property type="term" value="P:organic acid phosphorylation"/>
    <property type="evidence" value="ECO:0007669"/>
    <property type="project" value="InterPro"/>
</dbReference>
<protein>
    <submittedName>
        <fullName evidence="5">Glycerate kinase</fullName>
        <ecNumber evidence="5">2.7.1.31</ecNumber>
    </submittedName>
</protein>
<evidence type="ECO:0000313" key="5">
    <source>
        <dbReference type="EMBL" id="VEI14901.1"/>
    </source>
</evidence>
<dbReference type="RefSeq" id="WP_232023206.1">
    <property type="nucleotide sequence ID" value="NZ_JASPER010000001.1"/>
</dbReference>
<dbReference type="Pfam" id="PF02595">
    <property type="entry name" value="Gly_kinase"/>
    <property type="match status" value="1"/>
</dbReference>
<keyword evidence="3 5" id="KW-0418">Kinase</keyword>
<comment type="similarity">
    <text evidence="1">Belongs to the glycerate kinase type-1 family.</text>
</comment>